<comment type="caution">
    <text evidence="1">The sequence shown here is derived from an EMBL/GenBank/DDBJ whole genome shotgun (WGS) entry which is preliminary data.</text>
</comment>
<dbReference type="AlphaFoldDB" id="A0AAW1W003"/>
<keyword evidence="2" id="KW-1185">Reference proteome</keyword>
<protein>
    <submittedName>
        <fullName evidence="1">Uncharacterized protein</fullName>
    </submittedName>
</protein>
<accession>A0AAW1W003</accession>
<proteinExistence type="predicted"/>
<evidence type="ECO:0000313" key="1">
    <source>
        <dbReference type="EMBL" id="KAK9913411.1"/>
    </source>
</evidence>
<gene>
    <name evidence="1" type="ORF">M0R45_037229</name>
</gene>
<organism evidence="1 2">
    <name type="scientific">Rubus argutus</name>
    <name type="common">Southern blackberry</name>
    <dbReference type="NCBI Taxonomy" id="59490"/>
    <lineage>
        <taxon>Eukaryota</taxon>
        <taxon>Viridiplantae</taxon>
        <taxon>Streptophyta</taxon>
        <taxon>Embryophyta</taxon>
        <taxon>Tracheophyta</taxon>
        <taxon>Spermatophyta</taxon>
        <taxon>Magnoliopsida</taxon>
        <taxon>eudicotyledons</taxon>
        <taxon>Gunneridae</taxon>
        <taxon>Pentapetalae</taxon>
        <taxon>rosids</taxon>
        <taxon>fabids</taxon>
        <taxon>Rosales</taxon>
        <taxon>Rosaceae</taxon>
        <taxon>Rosoideae</taxon>
        <taxon>Rosoideae incertae sedis</taxon>
        <taxon>Rubus</taxon>
    </lineage>
</organism>
<name>A0AAW1W003_RUBAR</name>
<reference evidence="1 2" key="1">
    <citation type="journal article" date="2023" name="G3 (Bethesda)">
        <title>A chromosome-length genome assembly and annotation of blackberry (Rubus argutus, cv. 'Hillquist').</title>
        <authorList>
            <person name="Bruna T."/>
            <person name="Aryal R."/>
            <person name="Dudchenko O."/>
            <person name="Sargent D.J."/>
            <person name="Mead D."/>
            <person name="Buti M."/>
            <person name="Cavallini A."/>
            <person name="Hytonen T."/>
            <person name="Andres J."/>
            <person name="Pham M."/>
            <person name="Weisz D."/>
            <person name="Mascagni F."/>
            <person name="Usai G."/>
            <person name="Natali L."/>
            <person name="Bassil N."/>
            <person name="Fernandez G.E."/>
            <person name="Lomsadze A."/>
            <person name="Armour M."/>
            <person name="Olukolu B."/>
            <person name="Poorten T."/>
            <person name="Britton C."/>
            <person name="Davik J."/>
            <person name="Ashrafi H."/>
            <person name="Aiden E.L."/>
            <person name="Borodovsky M."/>
            <person name="Worthington M."/>
        </authorList>
    </citation>
    <scope>NUCLEOTIDE SEQUENCE [LARGE SCALE GENOMIC DNA]</scope>
    <source>
        <strain evidence="1">PI 553951</strain>
    </source>
</reference>
<dbReference type="EMBL" id="JBEDUW010000007">
    <property type="protein sequence ID" value="KAK9913411.1"/>
    <property type="molecule type" value="Genomic_DNA"/>
</dbReference>
<dbReference type="Proteomes" id="UP001457282">
    <property type="component" value="Unassembled WGS sequence"/>
</dbReference>
<sequence>MNNMFPRSKIEIETIEVSHRCRSRFKSRTNVARRCTAEARQERVGSTVWGRAEHGLGLKSTAMMEFSEIDQRWMGVLSRT</sequence>
<evidence type="ECO:0000313" key="2">
    <source>
        <dbReference type="Proteomes" id="UP001457282"/>
    </source>
</evidence>